<sequence>MFYSLRNRLIVAFVLLFVLAFGALSILLFNQSRSIIRSYIESSALEKMDEYGSYIDMVQTQTYDLASLVFNSSTTDEWDDAVSDPALTDGEKMLAHLKMSKFLTQTTTSYSSVSSVSLYRREGMWVSMNNQVVKDGAFLGQEWYKNFTTQSVRWLAAHTDDVEIRVNNNTHPVVSMLMPIGTFEPAQAKVSLKVNVSADYFLEPLNRIHLGGSGTIYLLDQNGSPLLSQADYDTRMETQSEVKAVQDGWRKQGVIYFTNAKGQDQIMVYKKLSLNGWMLVGFVSERDLYAQLFNLRDSIVLLAALLLLLSLFIAFWLSHGITKPLSRLVSSMRHVQRGDFDSAESRLPPAGDVRNEVGFATATFRNMVGRLRHHIRNEFELKLLRQQAEYKALLMQINPHFMFNTLELLSSLAMQKRTDDTVAVIESLGKMLRFSLKINDDLIGLREELKYVRDYAMILQIRFGDRLRLTIEEDGNLEHVTVVKFILQPLIENAVKFAYAHQAEARVAVEARRADGRIALIVADNGPGMDELQRRRLLELADAARPEQALNGGDRQIGLGNVLARCRLYYGSLFEVRIASSEGEGTRIELILPVQEALRHVPIADRG</sequence>
<dbReference type="InterPro" id="IPR003594">
    <property type="entry name" value="HATPase_dom"/>
</dbReference>
<evidence type="ECO:0000256" key="1">
    <source>
        <dbReference type="ARBA" id="ARBA00000085"/>
    </source>
</evidence>
<evidence type="ECO:0000256" key="11">
    <source>
        <dbReference type="ARBA" id="ARBA00023136"/>
    </source>
</evidence>
<keyword evidence="12" id="KW-0812">Transmembrane</keyword>
<evidence type="ECO:0000313" key="15">
    <source>
        <dbReference type="EMBL" id="NBD27416.1"/>
    </source>
</evidence>
<feature type="domain" description="HAMP" evidence="14">
    <location>
        <begin position="319"/>
        <end position="376"/>
    </location>
</feature>
<feature type="domain" description="Histidine kinase" evidence="13">
    <location>
        <begin position="486"/>
        <end position="596"/>
    </location>
</feature>
<evidence type="ECO:0000256" key="12">
    <source>
        <dbReference type="SAM" id="Phobius"/>
    </source>
</evidence>
<organism evidence="15 16">
    <name type="scientific">Paenibacillus glycinis</name>
    <dbReference type="NCBI Taxonomy" id="2697035"/>
    <lineage>
        <taxon>Bacteria</taxon>
        <taxon>Bacillati</taxon>
        <taxon>Bacillota</taxon>
        <taxon>Bacilli</taxon>
        <taxon>Bacillales</taxon>
        <taxon>Paenibacillaceae</taxon>
        <taxon>Paenibacillus</taxon>
    </lineage>
</organism>
<accession>A0ABW9XYW6</accession>
<dbReference type="SMART" id="SM00387">
    <property type="entry name" value="HATPase_c"/>
    <property type="match status" value="1"/>
</dbReference>
<dbReference type="Pfam" id="PF02518">
    <property type="entry name" value="HATPase_c"/>
    <property type="match status" value="1"/>
</dbReference>
<keyword evidence="11 12" id="KW-0472">Membrane</keyword>
<dbReference type="Gene3D" id="3.30.565.10">
    <property type="entry name" value="Histidine kinase-like ATPase, C-terminal domain"/>
    <property type="match status" value="1"/>
</dbReference>
<keyword evidence="5" id="KW-0597">Phosphoprotein</keyword>
<proteinExistence type="predicted"/>
<reference evidence="15 16" key="1">
    <citation type="submission" date="2020-01" db="EMBL/GenBank/DDBJ databases">
        <title>Paenibacillus soybeanensis sp. nov. isolated from the nodules of soybean (Glycine max(L.) Merr).</title>
        <authorList>
            <person name="Wang H."/>
        </authorList>
    </citation>
    <scope>NUCLEOTIDE SEQUENCE [LARGE SCALE GENOMIC DNA]</scope>
    <source>
        <strain evidence="15 16">T1</strain>
    </source>
</reference>
<dbReference type="PANTHER" id="PTHR34220:SF7">
    <property type="entry name" value="SENSOR HISTIDINE KINASE YPDA"/>
    <property type="match status" value="1"/>
</dbReference>
<keyword evidence="16" id="KW-1185">Reference proteome</keyword>
<evidence type="ECO:0000256" key="3">
    <source>
        <dbReference type="ARBA" id="ARBA00012438"/>
    </source>
</evidence>
<evidence type="ECO:0000256" key="4">
    <source>
        <dbReference type="ARBA" id="ARBA00022475"/>
    </source>
</evidence>
<evidence type="ECO:0000259" key="13">
    <source>
        <dbReference type="PROSITE" id="PS50109"/>
    </source>
</evidence>
<dbReference type="InterPro" id="IPR005467">
    <property type="entry name" value="His_kinase_dom"/>
</dbReference>
<evidence type="ECO:0000256" key="2">
    <source>
        <dbReference type="ARBA" id="ARBA00004651"/>
    </source>
</evidence>
<evidence type="ECO:0000256" key="5">
    <source>
        <dbReference type="ARBA" id="ARBA00022553"/>
    </source>
</evidence>
<dbReference type="PROSITE" id="PS50885">
    <property type="entry name" value="HAMP"/>
    <property type="match status" value="1"/>
</dbReference>
<keyword evidence="10" id="KW-0902">Two-component regulatory system</keyword>
<comment type="catalytic activity">
    <reaction evidence="1">
        <text>ATP + protein L-histidine = ADP + protein N-phospho-L-histidine.</text>
        <dbReference type="EC" id="2.7.13.3"/>
    </reaction>
</comment>
<dbReference type="Proteomes" id="UP000665561">
    <property type="component" value="Unassembled WGS sequence"/>
</dbReference>
<dbReference type="RefSeq" id="WP_161746439.1">
    <property type="nucleotide sequence ID" value="NZ_JAAAMV010000027.1"/>
</dbReference>
<dbReference type="Pfam" id="PF00672">
    <property type="entry name" value="HAMP"/>
    <property type="match status" value="1"/>
</dbReference>
<dbReference type="EC" id="2.7.13.3" evidence="3"/>
<dbReference type="InterPro" id="IPR003660">
    <property type="entry name" value="HAMP_dom"/>
</dbReference>
<feature type="transmembrane region" description="Helical" evidence="12">
    <location>
        <begin position="299"/>
        <end position="317"/>
    </location>
</feature>
<comment type="subcellular location">
    <subcellularLocation>
        <location evidence="2">Cell membrane</location>
        <topology evidence="2">Multi-pass membrane protein</topology>
    </subcellularLocation>
</comment>
<dbReference type="PANTHER" id="PTHR34220">
    <property type="entry name" value="SENSOR HISTIDINE KINASE YPDA"/>
    <property type="match status" value="1"/>
</dbReference>
<dbReference type="InterPro" id="IPR050640">
    <property type="entry name" value="Bact_2-comp_sensor_kinase"/>
</dbReference>
<evidence type="ECO:0000259" key="14">
    <source>
        <dbReference type="PROSITE" id="PS50885"/>
    </source>
</evidence>
<dbReference type="Gene3D" id="1.10.8.500">
    <property type="entry name" value="HAMP domain in histidine kinase"/>
    <property type="match status" value="1"/>
</dbReference>
<protein>
    <recommendedName>
        <fullName evidence="3">histidine kinase</fullName>
        <ecNumber evidence="3">2.7.13.3</ecNumber>
    </recommendedName>
</protein>
<evidence type="ECO:0000256" key="10">
    <source>
        <dbReference type="ARBA" id="ARBA00023012"/>
    </source>
</evidence>
<dbReference type="Pfam" id="PF06580">
    <property type="entry name" value="His_kinase"/>
    <property type="match status" value="1"/>
</dbReference>
<dbReference type="PROSITE" id="PS50109">
    <property type="entry name" value="HIS_KIN"/>
    <property type="match status" value="1"/>
</dbReference>
<keyword evidence="7" id="KW-0547">Nucleotide-binding</keyword>
<keyword evidence="12" id="KW-1133">Transmembrane helix</keyword>
<name>A0ABW9XYW6_9BACL</name>
<evidence type="ECO:0000256" key="8">
    <source>
        <dbReference type="ARBA" id="ARBA00022777"/>
    </source>
</evidence>
<evidence type="ECO:0000256" key="9">
    <source>
        <dbReference type="ARBA" id="ARBA00022840"/>
    </source>
</evidence>
<dbReference type="SUPFAM" id="SSF55874">
    <property type="entry name" value="ATPase domain of HSP90 chaperone/DNA topoisomerase II/histidine kinase"/>
    <property type="match status" value="1"/>
</dbReference>
<dbReference type="Gene3D" id="3.30.450.20">
    <property type="entry name" value="PAS domain"/>
    <property type="match status" value="1"/>
</dbReference>
<keyword evidence="8" id="KW-0418">Kinase</keyword>
<gene>
    <name evidence="15" type="ORF">GT019_26390</name>
</gene>
<dbReference type="InterPro" id="IPR010559">
    <property type="entry name" value="Sig_transdc_His_kin_internal"/>
</dbReference>
<keyword evidence="9" id="KW-0067">ATP-binding</keyword>
<dbReference type="InterPro" id="IPR036890">
    <property type="entry name" value="HATPase_C_sf"/>
</dbReference>
<dbReference type="CDD" id="cd06225">
    <property type="entry name" value="HAMP"/>
    <property type="match status" value="1"/>
</dbReference>
<dbReference type="EMBL" id="JAAAMV010000027">
    <property type="protein sequence ID" value="NBD27416.1"/>
    <property type="molecule type" value="Genomic_DNA"/>
</dbReference>
<keyword evidence="6" id="KW-0808">Transferase</keyword>
<evidence type="ECO:0000256" key="6">
    <source>
        <dbReference type="ARBA" id="ARBA00022679"/>
    </source>
</evidence>
<dbReference type="CDD" id="cd12912">
    <property type="entry name" value="PDC2_MCP_like"/>
    <property type="match status" value="1"/>
</dbReference>
<evidence type="ECO:0000313" key="16">
    <source>
        <dbReference type="Proteomes" id="UP000665561"/>
    </source>
</evidence>
<comment type="caution">
    <text evidence="15">The sequence shown here is derived from an EMBL/GenBank/DDBJ whole genome shotgun (WGS) entry which is preliminary data.</text>
</comment>
<dbReference type="SMART" id="SM00304">
    <property type="entry name" value="HAMP"/>
    <property type="match status" value="1"/>
</dbReference>
<evidence type="ECO:0000256" key="7">
    <source>
        <dbReference type="ARBA" id="ARBA00022741"/>
    </source>
</evidence>
<keyword evidence="4" id="KW-1003">Cell membrane</keyword>